<reference evidence="1" key="2">
    <citation type="journal article" date="2024" name="Antonie Van Leeuwenhoek">
        <title>Roseihalotalea indica gen. nov., sp. nov., a halophilic Bacteroidetes from mesopelagic Southwest Indian Ocean with higher carbohydrate metabolic potential.</title>
        <authorList>
            <person name="Chen B."/>
            <person name="Zhang M."/>
            <person name="Lin D."/>
            <person name="Ye J."/>
            <person name="Tang K."/>
        </authorList>
    </citation>
    <scope>NUCLEOTIDE SEQUENCE</scope>
    <source>
        <strain evidence="1">TK19036</strain>
    </source>
</reference>
<organism evidence="1">
    <name type="scientific">Roseihalotalea indica</name>
    <dbReference type="NCBI Taxonomy" id="2867963"/>
    <lineage>
        <taxon>Bacteria</taxon>
        <taxon>Pseudomonadati</taxon>
        <taxon>Bacteroidota</taxon>
        <taxon>Cytophagia</taxon>
        <taxon>Cytophagales</taxon>
        <taxon>Catalimonadaceae</taxon>
        <taxon>Roseihalotalea</taxon>
    </lineage>
</organism>
<evidence type="ECO:0000313" key="1">
    <source>
        <dbReference type="EMBL" id="WKN36144.1"/>
    </source>
</evidence>
<dbReference type="PROSITE" id="PS51257">
    <property type="entry name" value="PROKAR_LIPOPROTEIN"/>
    <property type="match status" value="1"/>
</dbReference>
<dbReference type="EMBL" id="CP120682">
    <property type="protein sequence ID" value="WKN36144.1"/>
    <property type="molecule type" value="Genomic_DNA"/>
</dbReference>
<dbReference type="InterPro" id="IPR025345">
    <property type="entry name" value="DUF4249"/>
</dbReference>
<name>A0AA49JFW9_9BACT</name>
<sequence>MNYLRGMLILSLFMSMACEKDIQIELPVDLEGTVVIEGLLYPGKEPRIYISKSEPFFDSNVTPQEVFARGARVNISHRQESEVLVPDSTFDKFRCRWVPFYEGSRAVKFGETYTLKVQFEGKTYTASTTINQTRAVIKEIIYTPEFTDIYGGHDGVNVRIQDPAGADNFYRFQMNRFIDRDNAHAHELDGVPRDCTGDEEFYMTDLGRTIYTDIGNDGRTMDLLAEVSFEYNKGDSTWVIIQSLDERSAAFYQELDDQLISILNPFVEPVFIKSQIEGGALGVFGSAVLSDSVLFIYPQDNPL</sequence>
<proteinExistence type="predicted"/>
<accession>A0AA49JFW9</accession>
<dbReference type="AlphaFoldDB" id="A0AA49JFW9"/>
<gene>
    <name evidence="1" type="ORF">K4G66_27640</name>
</gene>
<reference evidence="1" key="1">
    <citation type="journal article" date="2023" name="Comput. Struct. Biotechnol. J.">
        <title>Discovery of a novel marine Bacteroidetes with a rich repertoire of carbohydrate-active enzymes.</title>
        <authorList>
            <person name="Chen B."/>
            <person name="Liu G."/>
            <person name="Chen Q."/>
            <person name="Wang H."/>
            <person name="Liu L."/>
            <person name="Tang K."/>
        </authorList>
    </citation>
    <scope>NUCLEOTIDE SEQUENCE</scope>
    <source>
        <strain evidence="1">TK19036</strain>
    </source>
</reference>
<dbReference type="Pfam" id="PF14054">
    <property type="entry name" value="DUF4249"/>
    <property type="match status" value="1"/>
</dbReference>
<protein>
    <submittedName>
        <fullName evidence="1">DUF4249 domain-containing protein</fullName>
    </submittedName>
</protein>